<name>A0ABN6XJ19_9MICO</name>
<dbReference type="EMBL" id="AP027731">
    <property type="protein sequence ID" value="BDZ44849.1"/>
    <property type="molecule type" value="Genomic_DNA"/>
</dbReference>
<feature type="signal peptide" evidence="2">
    <location>
        <begin position="1"/>
        <end position="21"/>
    </location>
</feature>
<dbReference type="RefSeq" id="WP_286278259.1">
    <property type="nucleotide sequence ID" value="NZ_AP027731.1"/>
</dbReference>
<keyword evidence="2" id="KW-0732">Signal</keyword>
<dbReference type="Proteomes" id="UP001321498">
    <property type="component" value="Chromosome"/>
</dbReference>
<reference evidence="4" key="1">
    <citation type="journal article" date="2019" name="Int. J. Syst. Evol. Microbiol.">
        <title>The Global Catalogue of Microorganisms (GCM) 10K type strain sequencing project: providing services to taxonomists for standard genome sequencing and annotation.</title>
        <authorList>
            <consortium name="The Broad Institute Genomics Platform"/>
            <consortium name="The Broad Institute Genome Sequencing Center for Infectious Disease"/>
            <person name="Wu L."/>
            <person name="Ma J."/>
        </authorList>
    </citation>
    <scope>NUCLEOTIDE SEQUENCE [LARGE SCALE GENOMIC DNA]</scope>
    <source>
        <strain evidence="4">NBRC 108725</strain>
    </source>
</reference>
<protein>
    <recommendedName>
        <fullName evidence="5">DNA modification methylase</fullName>
    </recommendedName>
</protein>
<feature type="chain" id="PRO_5045941538" description="DNA modification methylase" evidence="2">
    <location>
        <begin position="22"/>
        <end position="210"/>
    </location>
</feature>
<dbReference type="PROSITE" id="PS51257">
    <property type="entry name" value="PROKAR_LIPOPROTEIN"/>
    <property type="match status" value="1"/>
</dbReference>
<evidence type="ECO:0000313" key="4">
    <source>
        <dbReference type="Proteomes" id="UP001321498"/>
    </source>
</evidence>
<evidence type="ECO:0000256" key="2">
    <source>
        <dbReference type="SAM" id="SignalP"/>
    </source>
</evidence>
<keyword evidence="4" id="KW-1185">Reference proteome</keyword>
<feature type="region of interest" description="Disordered" evidence="1">
    <location>
        <begin position="157"/>
        <end position="210"/>
    </location>
</feature>
<gene>
    <name evidence="3" type="ORF">GCM10025866_07580</name>
</gene>
<evidence type="ECO:0000313" key="3">
    <source>
        <dbReference type="EMBL" id="BDZ44849.1"/>
    </source>
</evidence>
<evidence type="ECO:0008006" key="5">
    <source>
        <dbReference type="Google" id="ProtNLM"/>
    </source>
</evidence>
<accession>A0ABN6XJ19</accession>
<proteinExistence type="predicted"/>
<organism evidence="3 4">
    <name type="scientific">Naasia aerilata</name>
    <dbReference type="NCBI Taxonomy" id="1162966"/>
    <lineage>
        <taxon>Bacteria</taxon>
        <taxon>Bacillati</taxon>
        <taxon>Actinomycetota</taxon>
        <taxon>Actinomycetes</taxon>
        <taxon>Micrococcales</taxon>
        <taxon>Microbacteriaceae</taxon>
        <taxon>Naasia</taxon>
    </lineage>
</organism>
<evidence type="ECO:0000256" key="1">
    <source>
        <dbReference type="SAM" id="MobiDB-lite"/>
    </source>
</evidence>
<sequence length="210" mass="21621">MVKVRTAVSALLAAVLAVSIAGCSFTNGNQTLPRKYDPSDGVGANVGDLDVRNALIVTDDGSRGSLVVTVINQTDKQKQLSMQYESSSATAANGRETVRVNVPEFSTVTFGYDESEQVVLEDIDTTPGALFPVYFTSGNSEGAELKVPVLDTTLAEYDGLTPSPSPTAVPTPSATPTAVPVPIPTPTEGTAPEGDNSGDTAPGDSVDSGQ</sequence>